<evidence type="ECO:0000256" key="1">
    <source>
        <dbReference type="SAM" id="SignalP"/>
    </source>
</evidence>
<dbReference type="Proteomes" id="UP000244073">
    <property type="component" value="Unassembled WGS sequence"/>
</dbReference>
<dbReference type="OrthoDB" id="3899536at2759"/>
<name>A0A2T5LP32_9EURO</name>
<evidence type="ECO:0000313" key="3">
    <source>
        <dbReference type="Proteomes" id="UP000244073"/>
    </source>
</evidence>
<gene>
    <name evidence="2" type="ORF">P175DRAFT_0503916</name>
</gene>
<dbReference type="EMBL" id="MSFN02000008">
    <property type="protein sequence ID" value="PTU18034.1"/>
    <property type="molecule type" value="Genomic_DNA"/>
</dbReference>
<sequence>MPASSTDFPVMMYLAAVLVSLLAMGTSTNALAVCDRDNNQGQDDDPNNESGQNRICPGLRTTDNGCIRFTRGFDVTGVTTEVDLTFPQIQTECDCIQECINRLGTCANYVWKFSTPESVQSGHRTCTLYSDFNLPADVTLAFDVNGSMNIQTLSPDNNPQRGGLVPQAFKDSNLSTEADHDAVSGPVWALADGSVQC</sequence>
<evidence type="ECO:0000313" key="2">
    <source>
        <dbReference type="EMBL" id="PTU18034.1"/>
    </source>
</evidence>
<organism evidence="2 3">
    <name type="scientific">Aspergillus ochraceoroseus IBT 24754</name>
    <dbReference type="NCBI Taxonomy" id="1392256"/>
    <lineage>
        <taxon>Eukaryota</taxon>
        <taxon>Fungi</taxon>
        <taxon>Dikarya</taxon>
        <taxon>Ascomycota</taxon>
        <taxon>Pezizomycotina</taxon>
        <taxon>Eurotiomycetes</taxon>
        <taxon>Eurotiomycetidae</taxon>
        <taxon>Eurotiales</taxon>
        <taxon>Aspergillaceae</taxon>
        <taxon>Aspergillus</taxon>
        <taxon>Aspergillus subgen. Nidulantes</taxon>
    </lineage>
</organism>
<dbReference type="GeneID" id="63814606"/>
<dbReference type="VEuPathDB" id="FungiDB:P175DRAFT_0503916"/>
<reference evidence="2 3" key="1">
    <citation type="journal article" date="2018" name="Proc. Natl. Acad. Sci. U.S.A.">
        <title>Linking secondary metabolites to gene clusters through genome sequencing of six diverse Aspergillus species.</title>
        <authorList>
            <person name="Kaerboelling I."/>
            <person name="Vesth T.C."/>
            <person name="Frisvad J.C."/>
            <person name="Nybo J.L."/>
            <person name="Theobald S."/>
            <person name="Kuo A."/>
            <person name="Bowyer P."/>
            <person name="Matsuda Y."/>
            <person name="Mondo S."/>
            <person name="Lyhne E.K."/>
            <person name="Kogle M.E."/>
            <person name="Clum A."/>
            <person name="Lipzen A."/>
            <person name="Salamov A."/>
            <person name="Ngan C.Y."/>
            <person name="Daum C."/>
            <person name="Chiniquy J."/>
            <person name="Barry K."/>
            <person name="LaButti K."/>
            <person name="Haridas S."/>
            <person name="Simmons B.A."/>
            <person name="Magnuson J.K."/>
            <person name="Mortensen U.H."/>
            <person name="Larsen T.O."/>
            <person name="Grigoriev I.V."/>
            <person name="Baker S.E."/>
            <person name="Andersen M.R."/>
        </authorList>
    </citation>
    <scope>NUCLEOTIDE SEQUENCE [LARGE SCALE GENOMIC DNA]</scope>
    <source>
        <strain evidence="2 3">IBT 24754</strain>
    </source>
</reference>
<dbReference type="RefSeq" id="XP_040749426.1">
    <property type="nucleotide sequence ID" value="XM_040897724.1"/>
</dbReference>
<evidence type="ECO:0008006" key="4">
    <source>
        <dbReference type="Google" id="ProtNLM"/>
    </source>
</evidence>
<feature type="signal peptide" evidence="1">
    <location>
        <begin position="1"/>
        <end position="30"/>
    </location>
</feature>
<proteinExistence type="predicted"/>
<accession>A0A2T5LP32</accession>
<keyword evidence="1" id="KW-0732">Signal</keyword>
<feature type="chain" id="PRO_5015437186" description="Apple domain-containing protein" evidence="1">
    <location>
        <begin position="31"/>
        <end position="197"/>
    </location>
</feature>
<dbReference type="AlphaFoldDB" id="A0A2T5LP32"/>
<protein>
    <recommendedName>
        <fullName evidence="4">Apple domain-containing protein</fullName>
    </recommendedName>
</protein>
<comment type="caution">
    <text evidence="2">The sequence shown here is derived from an EMBL/GenBank/DDBJ whole genome shotgun (WGS) entry which is preliminary data.</text>
</comment>